<dbReference type="SUPFAM" id="SSF50952">
    <property type="entry name" value="Soluble quinoprotein glucose dehydrogenase"/>
    <property type="match status" value="1"/>
</dbReference>
<dbReference type="Proteomes" id="UP000179227">
    <property type="component" value="Unassembled WGS sequence"/>
</dbReference>
<dbReference type="PANTHER" id="PTHR19328">
    <property type="entry name" value="HEDGEHOG-INTERACTING PROTEIN"/>
    <property type="match status" value="1"/>
</dbReference>
<name>A0A1F5HZH9_9BACT</name>
<protein>
    <recommendedName>
        <fullName evidence="1">Pyrroloquinoline quinone-dependent pyranose dehydrogenase beta-propeller domain-containing protein</fullName>
    </recommendedName>
</protein>
<dbReference type="InterPro" id="IPR054539">
    <property type="entry name" value="Beta-prop_PDH"/>
</dbReference>
<dbReference type="EMBL" id="MFBS01000018">
    <property type="protein sequence ID" value="OGE09584.1"/>
    <property type="molecule type" value="Genomic_DNA"/>
</dbReference>
<dbReference type="Gene3D" id="2.120.10.30">
    <property type="entry name" value="TolB, C-terminal domain"/>
    <property type="match status" value="1"/>
</dbReference>
<gene>
    <name evidence="2" type="ORF">A3A60_01485</name>
</gene>
<dbReference type="PANTHER" id="PTHR19328:SF53">
    <property type="entry name" value="MEMBRANE PROTEIN"/>
    <property type="match status" value="1"/>
</dbReference>
<sequence length="385" mass="41803">MKKILLVIAAIAIAALVYLVFQFRGAAPTILPPKLSSPQTTSAVAKNELGLKIPEGFSIDIFANNLDGPRDLVFDDAGNLLASVPSKGRVVAVSNQGEITEILASLKRPHGLAFYKGMLYVAQETQVSRYNWNPKSLSATLDKVLFPLPAGGRHFTRSIAFKNDGTMFVTIGSTCDVCNEKDPFSAAVIVSDKDGIAPRLFAKGLRNSVFITVNDQSQKLWGTEMGRDFLGDNLPPDEINIIEDNKDYGWPRCFGDRTVDLKFNSGAGQDACRDTQPPLYKLCAHCAPLGLTFINSKQFPEGLQGDLLVALHGSWNSSKPVGYKVVKLKVNGDKISGEEDFISGFLKGAQTIGRPADLTFGPDGALYVSDDKAGVIYRLWRNGQN</sequence>
<dbReference type="AlphaFoldDB" id="A0A1F5HZH9"/>
<dbReference type="InterPro" id="IPR011041">
    <property type="entry name" value="Quinoprot_gluc/sorb_DH_b-prop"/>
</dbReference>
<dbReference type="STRING" id="1797729.A3A60_01485"/>
<evidence type="ECO:0000259" key="1">
    <source>
        <dbReference type="Pfam" id="PF22807"/>
    </source>
</evidence>
<reference evidence="2 3" key="1">
    <citation type="journal article" date="2016" name="Nat. Commun.">
        <title>Thousands of microbial genomes shed light on interconnected biogeochemical processes in an aquifer system.</title>
        <authorList>
            <person name="Anantharaman K."/>
            <person name="Brown C.T."/>
            <person name="Hug L.A."/>
            <person name="Sharon I."/>
            <person name="Castelle C.J."/>
            <person name="Probst A.J."/>
            <person name="Thomas B.C."/>
            <person name="Singh A."/>
            <person name="Wilkins M.J."/>
            <person name="Karaoz U."/>
            <person name="Brodie E.L."/>
            <person name="Williams K.H."/>
            <person name="Hubbard S.S."/>
            <person name="Banfield J.F."/>
        </authorList>
    </citation>
    <scope>NUCLEOTIDE SEQUENCE [LARGE SCALE GENOMIC DNA]</scope>
</reference>
<feature type="domain" description="Pyrroloquinoline quinone-dependent pyranose dehydrogenase beta-propeller" evidence="1">
    <location>
        <begin position="52"/>
        <end position="381"/>
    </location>
</feature>
<evidence type="ECO:0000313" key="2">
    <source>
        <dbReference type="EMBL" id="OGE09584.1"/>
    </source>
</evidence>
<dbReference type="Pfam" id="PF22807">
    <property type="entry name" value="TrAA12"/>
    <property type="match status" value="1"/>
</dbReference>
<dbReference type="InterPro" id="IPR011042">
    <property type="entry name" value="6-blade_b-propeller_TolB-like"/>
</dbReference>
<proteinExistence type="predicted"/>
<evidence type="ECO:0000313" key="3">
    <source>
        <dbReference type="Proteomes" id="UP000179227"/>
    </source>
</evidence>
<organism evidence="2 3">
    <name type="scientific">Candidatus Curtissbacteria bacterium RIFCSPLOWO2_01_FULL_42_26</name>
    <dbReference type="NCBI Taxonomy" id="1797729"/>
    <lineage>
        <taxon>Bacteria</taxon>
        <taxon>Candidatus Curtissiibacteriota</taxon>
    </lineage>
</organism>
<accession>A0A1F5HZH9</accession>
<comment type="caution">
    <text evidence="2">The sequence shown here is derived from an EMBL/GenBank/DDBJ whole genome shotgun (WGS) entry which is preliminary data.</text>
</comment>